<dbReference type="RefSeq" id="WP_133849950.1">
    <property type="nucleotide sequence ID" value="NZ_SNXZ01000002.1"/>
</dbReference>
<comment type="caution">
    <text evidence="1">The sequence shown here is derived from an EMBL/GenBank/DDBJ whole genome shotgun (WGS) entry which is preliminary data.</text>
</comment>
<accession>A0A4R6SHR3</accession>
<evidence type="ECO:0000313" key="2">
    <source>
        <dbReference type="Proteomes" id="UP000295444"/>
    </source>
</evidence>
<gene>
    <name evidence="1" type="ORF">EV186_1021223</name>
</gene>
<dbReference type="Proteomes" id="UP000295444">
    <property type="component" value="Unassembled WGS sequence"/>
</dbReference>
<keyword evidence="2" id="KW-1185">Reference proteome</keyword>
<dbReference type="AlphaFoldDB" id="A0A4R6SHR3"/>
<evidence type="ECO:0000313" key="1">
    <source>
        <dbReference type="EMBL" id="TDQ01355.1"/>
    </source>
</evidence>
<dbReference type="OrthoDB" id="9906278at2"/>
<proteinExistence type="predicted"/>
<name>A0A4R6SHR3_LABRH</name>
<dbReference type="EMBL" id="SNXZ01000002">
    <property type="protein sequence ID" value="TDQ01355.1"/>
    <property type="molecule type" value="Genomic_DNA"/>
</dbReference>
<sequence length="356" mass="38863">MELTVQDFELVDAEPAAKALWTSPLFESFDFDGNVSLPQATMRELDFAVVPPAHLPGYADLWKIDESGEDLATAHMLYAPDNQVTVSYDPSMASRFQDNNYVSGLGRQLVGTPDVMYRKGRFFGSDLVVAFEPEHDQPATERPIDLPIMRLHCPKNAGCTATESFNVARTEKVEGKIAIVGLNASGTASATVTLGQAWETADGQCLQYLVPATLRLEIGRTLVNGEAVAFGMRATVVDIGKGVAKQCAIAPVDDYCQKPESEIRAECRLWSQPLAIRDGSGEWSAKVGSEQTGQVGVDLELFGQKLTVGMAYSRTYSAELERSYKLAKSDTSAYLPYTRIPSHNAAAVDDIYWTTQ</sequence>
<reference evidence="1 2" key="1">
    <citation type="submission" date="2019-03" db="EMBL/GenBank/DDBJ databases">
        <title>Genomic Encyclopedia of Type Strains, Phase IV (KMG-IV): sequencing the most valuable type-strain genomes for metagenomic binning, comparative biology and taxonomic classification.</title>
        <authorList>
            <person name="Goeker M."/>
        </authorList>
    </citation>
    <scope>NUCLEOTIDE SEQUENCE [LARGE SCALE GENOMIC DNA]</scope>
    <source>
        <strain evidence="1 2">DSM 45361</strain>
    </source>
</reference>
<protein>
    <submittedName>
        <fullName evidence="1">Uncharacterized protein</fullName>
    </submittedName>
</protein>
<organism evidence="1 2">
    <name type="scientific">Labedaea rhizosphaerae</name>
    <dbReference type="NCBI Taxonomy" id="598644"/>
    <lineage>
        <taxon>Bacteria</taxon>
        <taxon>Bacillati</taxon>
        <taxon>Actinomycetota</taxon>
        <taxon>Actinomycetes</taxon>
        <taxon>Pseudonocardiales</taxon>
        <taxon>Pseudonocardiaceae</taxon>
        <taxon>Labedaea</taxon>
    </lineage>
</organism>